<accession>A0A402A6T7</accession>
<keyword evidence="9 10" id="KW-0472">Membrane</keyword>
<comment type="similarity">
    <text evidence="2">Belongs to the fatty acid desaturase type 2 family.</text>
</comment>
<dbReference type="GO" id="GO:0006631">
    <property type="term" value="P:fatty acid metabolic process"/>
    <property type="evidence" value="ECO:0007669"/>
    <property type="project" value="UniProtKB-KW"/>
</dbReference>
<dbReference type="GO" id="GO:0016020">
    <property type="term" value="C:membrane"/>
    <property type="evidence" value="ECO:0007669"/>
    <property type="project" value="UniProtKB-SubCell"/>
</dbReference>
<dbReference type="OrthoDB" id="19906at2"/>
<dbReference type="Pfam" id="PF00487">
    <property type="entry name" value="FA_desaturase"/>
    <property type="match status" value="1"/>
</dbReference>
<keyword evidence="3 10" id="KW-0812">Transmembrane</keyword>
<dbReference type="RefSeq" id="WP_126582343.1">
    <property type="nucleotide sequence ID" value="NZ_BIFR01000002.1"/>
</dbReference>
<evidence type="ECO:0000256" key="4">
    <source>
        <dbReference type="ARBA" id="ARBA00022832"/>
    </source>
</evidence>
<keyword evidence="8" id="KW-0443">Lipid metabolism</keyword>
<reference evidence="13" key="1">
    <citation type="submission" date="2018-12" db="EMBL/GenBank/DDBJ databases">
        <title>Tengunoibacter tsumagoiensis gen. nov., sp. nov., Dictyobacter kobayashii sp. nov., D. alpinus sp. nov., and D. joshuensis sp. nov. and description of Dictyobacteraceae fam. nov. within the order Ktedonobacterales isolated from Tengu-no-mugimeshi.</title>
        <authorList>
            <person name="Wang C.M."/>
            <person name="Zheng Y."/>
            <person name="Sakai Y."/>
            <person name="Toyoda A."/>
            <person name="Minakuchi Y."/>
            <person name="Abe K."/>
            <person name="Yokota A."/>
            <person name="Yabe S."/>
        </authorList>
    </citation>
    <scope>NUCLEOTIDE SEQUENCE [LARGE SCALE GENOMIC DNA]</scope>
    <source>
        <strain evidence="13">Uno3</strain>
    </source>
</reference>
<evidence type="ECO:0000313" key="13">
    <source>
        <dbReference type="Proteomes" id="UP000287352"/>
    </source>
</evidence>
<evidence type="ECO:0000256" key="9">
    <source>
        <dbReference type="ARBA" id="ARBA00023136"/>
    </source>
</evidence>
<evidence type="ECO:0000256" key="3">
    <source>
        <dbReference type="ARBA" id="ARBA00022692"/>
    </source>
</evidence>
<sequence length="279" mass="32025">MNYASPQYKALVLAVVVLPLLATVLAITLLWQRAVQPTDVILMLIMYALTAMGVTVGFHRMLTHRSFQPHPIVKFLFLVLGSMAIEGPPVQWAATHTKHHAQADREGDPHSPAEGFFHAHIGWMFKDLEADPQIYARHLLNDRMVMFVSRTFFIWGTLSLLIPFLIGGWNGLLWGGLVRIFLTHHVTWSVNSICHTFGKREFETPDRSRNEWLIGLLAFGEGWHNNHHAFPRSAFHGLHWWQVDFSSYIIWTLERLKLVKNVYRVTPVMMANRTGKRSA</sequence>
<dbReference type="EMBL" id="BIFR01000002">
    <property type="protein sequence ID" value="GCE14809.1"/>
    <property type="molecule type" value="Genomic_DNA"/>
</dbReference>
<protein>
    <submittedName>
        <fullName evidence="12">Stearoyl-CoA 9-desaturase</fullName>
    </submittedName>
</protein>
<organism evidence="12 13">
    <name type="scientific">Tengunoibacter tsumagoiensis</name>
    <dbReference type="NCBI Taxonomy" id="2014871"/>
    <lineage>
        <taxon>Bacteria</taxon>
        <taxon>Bacillati</taxon>
        <taxon>Chloroflexota</taxon>
        <taxon>Ktedonobacteria</taxon>
        <taxon>Ktedonobacterales</taxon>
        <taxon>Dictyobacteraceae</taxon>
        <taxon>Tengunoibacter</taxon>
    </lineage>
</organism>
<evidence type="ECO:0000256" key="8">
    <source>
        <dbReference type="ARBA" id="ARBA00023098"/>
    </source>
</evidence>
<evidence type="ECO:0000256" key="6">
    <source>
        <dbReference type="ARBA" id="ARBA00023002"/>
    </source>
</evidence>
<keyword evidence="6" id="KW-0560">Oxidoreductase</keyword>
<proteinExistence type="inferred from homology"/>
<evidence type="ECO:0000256" key="7">
    <source>
        <dbReference type="ARBA" id="ARBA00023004"/>
    </source>
</evidence>
<keyword evidence="4" id="KW-0276">Fatty acid metabolism</keyword>
<evidence type="ECO:0000256" key="1">
    <source>
        <dbReference type="ARBA" id="ARBA00004141"/>
    </source>
</evidence>
<feature type="transmembrane region" description="Helical" evidence="10">
    <location>
        <begin position="147"/>
        <end position="166"/>
    </location>
</feature>
<feature type="domain" description="Fatty acid desaturase" evidence="11">
    <location>
        <begin position="43"/>
        <end position="243"/>
    </location>
</feature>
<name>A0A402A6T7_9CHLR</name>
<dbReference type="PANTHER" id="PTHR11351:SF3">
    <property type="entry name" value="BLL4393 PROTEIN"/>
    <property type="match status" value="1"/>
</dbReference>
<keyword evidence="13" id="KW-1185">Reference proteome</keyword>
<dbReference type="GO" id="GO:0016717">
    <property type="term" value="F:oxidoreductase activity, acting on paired donors, with oxidation of a pair of donors resulting in the reduction of molecular oxygen to two molecules of water"/>
    <property type="evidence" value="ECO:0007669"/>
    <property type="project" value="InterPro"/>
</dbReference>
<feature type="transmembrane region" description="Helical" evidence="10">
    <location>
        <begin position="42"/>
        <end position="62"/>
    </location>
</feature>
<evidence type="ECO:0000313" key="12">
    <source>
        <dbReference type="EMBL" id="GCE14809.1"/>
    </source>
</evidence>
<keyword evidence="7" id="KW-0408">Iron</keyword>
<evidence type="ECO:0000256" key="10">
    <source>
        <dbReference type="SAM" id="Phobius"/>
    </source>
</evidence>
<dbReference type="PANTHER" id="PTHR11351">
    <property type="entry name" value="ACYL-COA DESATURASE"/>
    <property type="match status" value="1"/>
</dbReference>
<gene>
    <name evidence="12" type="ORF">KTT_46680</name>
</gene>
<comment type="caution">
    <text evidence="12">The sequence shown here is derived from an EMBL/GenBank/DDBJ whole genome shotgun (WGS) entry which is preliminary data.</text>
</comment>
<dbReference type="InterPro" id="IPR015876">
    <property type="entry name" value="Acyl-CoA_DS"/>
</dbReference>
<dbReference type="AlphaFoldDB" id="A0A402A6T7"/>
<evidence type="ECO:0000256" key="5">
    <source>
        <dbReference type="ARBA" id="ARBA00022989"/>
    </source>
</evidence>
<dbReference type="PRINTS" id="PR00075">
    <property type="entry name" value="FACDDSATRASE"/>
</dbReference>
<dbReference type="InterPro" id="IPR005804">
    <property type="entry name" value="FA_desaturase_dom"/>
</dbReference>
<evidence type="ECO:0000256" key="2">
    <source>
        <dbReference type="ARBA" id="ARBA00008749"/>
    </source>
</evidence>
<evidence type="ECO:0000259" key="11">
    <source>
        <dbReference type="Pfam" id="PF00487"/>
    </source>
</evidence>
<dbReference type="CDD" id="cd03505">
    <property type="entry name" value="Delta9-FADS-like"/>
    <property type="match status" value="1"/>
</dbReference>
<keyword evidence="5 10" id="KW-1133">Transmembrane helix</keyword>
<dbReference type="Proteomes" id="UP000287352">
    <property type="component" value="Unassembled WGS sequence"/>
</dbReference>
<comment type="subcellular location">
    <subcellularLocation>
        <location evidence="1">Membrane</location>
        <topology evidence="1">Multi-pass membrane protein</topology>
    </subcellularLocation>
</comment>